<evidence type="ECO:0000313" key="2">
    <source>
        <dbReference type="Proteomes" id="UP000076761"/>
    </source>
</evidence>
<sequence length="57" mass="5922">MSFPTPAAIIQTPSVQCSVNPPCIAPSSPKPTNPTVEGVITPFVAGTHTHENAFFSV</sequence>
<accession>A0A165VWV0</accession>
<gene>
    <name evidence="1" type="ORF">NEOLEDRAFT_1127285</name>
</gene>
<dbReference type="InParanoid" id="A0A165VWV0"/>
<evidence type="ECO:0000313" key="1">
    <source>
        <dbReference type="EMBL" id="KZT30321.1"/>
    </source>
</evidence>
<proteinExistence type="predicted"/>
<protein>
    <submittedName>
        <fullName evidence="1">Uncharacterized protein</fullName>
    </submittedName>
</protein>
<keyword evidence="2" id="KW-1185">Reference proteome</keyword>
<name>A0A165VWV0_9AGAM</name>
<organism evidence="1 2">
    <name type="scientific">Neolentinus lepideus HHB14362 ss-1</name>
    <dbReference type="NCBI Taxonomy" id="1314782"/>
    <lineage>
        <taxon>Eukaryota</taxon>
        <taxon>Fungi</taxon>
        <taxon>Dikarya</taxon>
        <taxon>Basidiomycota</taxon>
        <taxon>Agaricomycotina</taxon>
        <taxon>Agaricomycetes</taxon>
        <taxon>Gloeophyllales</taxon>
        <taxon>Gloeophyllaceae</taxon>
        <taxon>Neolentinus</taxon>
    </lineage>
</organism>
<dbReference type="AlphaFoldDB" id="A0A165VWV0"/>
<dbReference type="Proteomes" id="UP000076761">
    <property type="component" value="Unassembled WGS sequence"/>
</dbReference>
<dbReference type="EMBL" id="KV425552">
    <property type="protein sequence ID" value="KZT30321.1"/>
    <property type="molecule type" value="Genomic_DNA"/>
</dbReference>
<reference evidence="1 2" key="1">
    <citation type="journal article" date="2016" name="Mol. Biol. Evol.">
        <title>Comparative Genomics of Early-Diverging Mushroom-Forming Fungi Provides Insights into the Origins of Lignocellulose Decay Capabilities.</title>
        <authorList>
            <person name="Nagy L.G."/>
            <person name="Riley R."/>
            <person name="Tritt A."/>
            <person name="Adam C."/>
            <person name="Daum C."/>
            <person name="Floudas D."/>
            <person name="Sun H."/>
            <person name="Yadav J.S."/>
            <person name="Pangilinan J."/>
            <person name="Larsson K.H."/>
            <person name="Matsuura K."/>
            <person name="Barry K."/>
            <person name="Labutti K."/>
            <person name="Kuo R."/>
            <person name="Ohm R.A."/>
            <person name="Bhattacharya S.S."/>
            <person name="Shirouzu T."/>
            <person name="Yoshinaga Y."/>
            <person name="Martin F.M."/>
            <person name="Grigoriev I.V."/>
            <person name="Hibbett D.S."/>
        </authorList>
    </citation>
    <scope>NUCLEOTIDE SEQUENCE [LARGE SCALE GENOMIC DNA]</scope>
    <source>
        <strain evidence="1 2">HHB14362 ss-1</strain>
    </source>
</reference>